<protein>
    <submittedName>
        <fullName evidence="2">Uncharacterized protein</fullName>
    </submittedName>
</protein>
<keyword evidence="1" id="KW-0812">Transmembrane</keyword>
<reference evidence="2" key="1">
    <citation type="submission" date="2018-02" db="EMBL/GenBank/DDBJ databases">
        <title>Rhizophora mucronata_Transcriptome.</title>
        <authorList>
            <person name="Meera S.P."/>
            <person name="Sreeshan A."/>
            <person name="Augustine A."/>
        </authorList>
    </citation>
    <scope>NUCLEOTIDE SEQUENCE</scope>
    <source>
        <tissue evidence="2">Leaf</tissue>
    </source>
</reference>
<name>A0A2P2J193_RHIMU</name>
<sequence>MAMDDTTRMLMASKFTKPKLVCNCFFFVLVLFTSYY</sequence>
<keyword evidence="1" id="KW-0472">Membrane</keyword>
<organism evidence="2">
    <name type="scientific">Rhizophora mucronata</name>
    <name type="common">Asiatic mangrove</name>
    <dbReference type="NCBI Taxonomy" id="61149"/>
    <lineage>
        <taxon>Eukaryota</taxon>
        <taxon>Viridiplantae</taxon>
        <taxon>Streptophyta</taxon>
        <taxon>Embryophyta</taxon>
        <taxon>Tracheophyta</taxon>
        <taxon>Spermatophyta</taxon>
        <taxon>Magnoliopsida</taxon>
        <taxon>eudicotyledons</taxon>
        <taxon>Gunneridae</taxon>
        <taxon>Pentapetalae</taxon>
        <taxon>rosids</taxon>
        <taxon>fabids</taxon>
        <taxon>Malpighiales</taxon>
        <taxon>Rhizophoraceae</taxon>
        <taxon>Rhizophora</taxon>
    </lineage>
</organism>
<accession>A0A2P2J193</accession>
<proteinExistence type="predicted"/>
<evidence type="ECO:0000313" key="2">
    <source>
        <dbReference type="EMBL" id="MBW87217.1"/>
    </source>
</evidence>
<dbReference type="EMBL" id="GGEC01006734">
    <property type="protein sequence ID" value="MBW87217.1"/>
    <property type="molecule type" value="Transcribed_RNA"/>
</dbReference>
<evidence type="ECO:0000256" key="1">
    <source>
        <dbReference type="SAM" id="Phobius"/>
    </source>
</evidence>
<dbReference type="AlphaFoldDB" id="A0A2P2J193"/>
<feature type="transmembrane region" description="Helical" evidence="1">
    <location>
        <begin position="20"/>
        <end position="35"/>
    </location>
</feature>
<keyword evidence="1" id="KW-1133">Transmembrane helix</keyword>